<protein>
    <submittedName>
        <fullName evidence="3">F-box domain-containing protein</fullName>
    </submittedName>
</protein>
<feature type="region of interest" description="Disordered" evidence="1">
    <location>
        <begin position="25"/>
        <end position="59"/>
    </location>
</feature>
<dbReference type="EMBL" id="MN119559">
    <property type="protein sequence ID" value="QEJ80713.1"/>
    <property type="molecule type" value="Genomic_DNA"/>
</dbReference>
<dbReference type="InterPro" id="IPR036047">
    <property type="entry name" value="F-box-like_dom_sf"/>
</dbReference>
<dbReference type="AlphaFoldDB" id="A0A5C0PXR1"/>
<dbReference type="SUPFAM" id="SSF81383">
    <property type="entry name" value="F-box domain"/>
    <property type="match status" value="1"/>
</dbReference>
<proteinExistence type="predicted"/>
<dbReference type="Gene3D" id="3.80.10.10">
    <property type="entry name" value="Ribonuclease Inhibitor"/>
    <property type="match status" value="1"/>
</dbReference>
<evidence type="ECO:0000313" key="3">
    <source>
        <dbReference type="EMBL" id="QEJ80713.1"/>
    </source>
</evidence>
<accession>A0A5C0PXR1</accession>
<reference evidence="3" key="1">
    <citation type="submission" date="2019-06" db="EMBL/GenBank/DDBJ databases">
        <title>Genomic characterization of mating type loci and mating type distribution in two apparently asexual plantation tree pathogens.</title>
        <authorList>
            <person name="Aylward J."/>
            <person name="Dreyer L.L."/>
            <person name="Havenga M."/>
            <person name="Roets F."/>
            <person name="Wingfield B.D."/>
            <person name="Wingfield M.J."/>
        </authorList>
    </citation>
    <scope>NUCLEOTIDE SEQUENCE</scope>
    <source>
        <strain evidence="3">CBS119465</strain>
    </source>
</reference>
<feature type="compositionally biased region" description="Basic and acidic residues" evidence="1">
    <location>
        <begin position="33"/>
        <end position="58"/>
    </location>
</feature>
<organism evidence="3">
    <name type="scientific">Teratosphaeria gauchensis</name>
    <dbReference type="NCBI Taxonomy" id="405846"/>
    <lineage>
        <taxon>Eukaryota</taxon>
        <taxon>Fungi</taxon>
        <taxon>Dikarya</taxon>
        <taxon>Ascomycota</taxon>
        <taxon>Pezizomycotina</taxon>
        <taxon>Dothideomycetes</taxon>
        <taxon>Dothideomycetidae</taxon>
        <taxon>Mycosphaerellales</taxon>
        <taxon>Teratosphaeriaceae</taxon>
        <taxon>Teratosphaeria</taxon>
    </lineage>
</organism>
<evidence type="ECO:0000259" key="2">
    <source>
        <dbReference type="Pfam" id="PF12937"/>
    </source>
</evidence>
<evidence type="ECO:0000256" key="1">
    <source>
        <dbReference type="SAM" id="MobiDB-lite"/>
    </source>
</evidence>
<sequence>MALDQQRNWTISMAENLDQIMRKKSSTTKSFRGVKEATTKHYGADEPKRHQKQRREEGAAWTTPPVYLPEEILIEILEYVARSSESQQTLASCCLLSHQWYSAAVPLLYARPFISGHNYDPFARTIITSLNLKVRDSPLAKLIRGLNMASLVHQGSKSSTARLLSRTKDNLEEFVAPVATFGSNCLAPLAKCVQLRMLDLSLVSECPPLPELFKAVSRLERLKIFRLPRSSGFGVHYNPDSFTWPPNLEDLTLSGGIDAHFLHGVVAFPQTLRSLTIEHCPLAKGFAVTHLLKKAIRPLKNLQALKIRHMPRLSAHALDDVLFLLPQIRKLSISVDYITPAIFDEGHFHHFKGPLSELDETTQPLPPEPLVHKLHTLELTNSGNPGVEDKISPIDIMIALDEGSVPNLRVVRVAQSLHWHSNATMSDTEALADALLEASRRDWERGEGVFSGGEGRCGRLLMDGEGNAEGGEVVRPWEEVAGVWRFDDSVIR</sequence>
<feature type="domain" description="F-box" evidence="2">
    <location>
        <begin position="68"/>
        <end position="114"/>
    </location>
</feature>
<dbReference type="InterPro" id="IPR032675">
    <property type="entry name" value="LRR_dom_sf"/>
</dbReference>
<name>A0A5C0PXR1_9PEZI</name>
<dbReference type="SUPFAM" id="SSF52047">
    <property type="entry name" value="RNI-like"/>
    <property type="match status" value="1"/>
</dbReference>
<dbReference type="InterPro" id="IPR001810">
    <property type="entry name" value="F-box_dom"/>
</dbReference>
<dbReference type="Pfam" id="PF12937">
    <property type="entry name" value="F-box-like"/>
    <property type="match status" value="1"/>
</dbReference>